<feature type="compositionally biased region" description="Basic and acidic residues" evidence="1">
    <location>
        <begin position="491"/>
        <end position="503"/>
    </location>
</feature>
<dbReference type="PANTHER" id="PTHR46306">
    <property type="entry name" value="BTB/POZ DOMAIN-CONTAINING PROTEIN 9"/>
    <property type="match status" value="1"/>
</dbReference>
<dbReference type="GO" id="GO:0008344">
    <property type="term" value="P:adult locomotory behavior"/>
    <property type="evidence" value="ECO:0007669"/>
    <property type="project" value="TreeGrafter"/>
</dbReference>
<dbReference type="SUPFAM" id="SSF54695">
    <property type="entry name" value="POZ domain"/>
    <property type="match status" value="1"/>
</dbReference>
<dbReference type="InParanoid" id="F4WWA6"/>
<protein>
    <submittedName>
        <fullName evidence="3">BTB/POZ domain-containing protein 9</fullName>
    </submittedName>
</protein>
<dbReference type="AlphaFoldDB" id="F4WWA6"/>
<dbReference type="InterPro" id="IPR000210">
    <property type="entry name" value="BTB/POZ_dom"/>
</dbReference>
<dbReference type="InterPro" id="IPR000421">
    <property type="entry name" value="FA58C"/>
</dbReference>
<evidence type="ECO:0000256" key="1">
    <source>
        <dbReference type="SAM" id="MobiDB-lite"/>
    </source>
</evidence>
<dbReference type="GO" id="GO:0048512">
    <property type="term" value="P:circadian behavior"/>
    <property type="evidence" value="ECO:0007669"/>
    <property type="project" value="TreeGrafter"/>
</dbReference>
<evidence type="ECO:0000313" key="4">
    <source>
        <dbReference type="Proteomes" id="UP000007755"/>
    </source>
</evidence>
<dbReference type="InterPro" id="IPR011333">
    <property type="entry name" value="SKP1/BTB/POZ_sf"/>
</dbReference>
<evidence type="ECO:0000313" key="3">
    <source>
        <dbReference type="EMBL" id="EGI61448.1"/>
    </source>
</evidence>
<sequence>MSSNHHLNSSSGEINHIHFVSEDIEALYLSEEYADVTLVVAGQKFRCHKLILAARSEYFRALLFGGMKESTQSEIELTVSSLHAFKGLLKYIYTGRMSLTNERDEVILDILALAHLYGFMDLESAISDYLKEILSIKNICSILDTAFLYHMEFLTNVCFEYMDVHASEVVQHESFLHLSSAALTELISRDSFCAPEIEIFSAIRLWVNNNPDVDSTEVLAQLRLSLIPLSDLLSVVRPSQLISPDALLDAIAVQTQTPDSELPYRGHLLIDENVADSSLDAQVLQGEMRSYLLNGDVHNYDMERGYTRHTISNTEEYGILIKLGSQYIINHIKMLLWDLDLRSYSYYIEGSMNQKDWVMLVNYKDYYCRSWQSRNNLLNGDTSNYDWDSGYTCHQLGSGSILVQLGQPYMIGSMRLLLWDCDDRSYSYYIEVSGNSWNWVSVADKSEETCKSWQTIRFAPRPVVFIKIVGVHNTANEVFHCVHLECPAQVDDKNSKSPTDKEAQTSTSSDGNNSILPLPPPPLPEVATEAVHIDSDES</sequence>
<reference evidence="3" key="1">
    <citation type="submission" date="2011-02" db="EMBL/GenBank/DDBJ databases">
        <title>The genome of the leaf-cutting ant Acromyrmex echinatior suggests key adaptations to social evolution and fungus farming.</title>
        <authorList>
            <person name="Nygaard S."/>
            <person name="Zhang G."/>
        </authorList>
    </citation>
    <scope>NUCLEOTIDE SEQUENCE</scope>
</reference>
<accession>F4WWA6</accession>
<keyword evidence="4" id="KW-1185">Reference proteome</keyword>
<dbReference type="InterPro" id="IPR008979">
    <property type="entry name" value="Galactose-bd-like_sf"/>
</dbReference>
<dbReference type="eggNOG" id="KOG4350">
    <property type="taxonomic scope" value="Eukaryota"/>
</dbReference>
<dbReference type="CDD" id="cd18287">
    <property type="entry name" value="BTB_POZ_BTBD9"/>
    <property type="match status" value="1"/>
</dbReference>
<dbReference type="Gene3D" id="1.25.40.420">
    <property type="match status" value="1"/>
</dbReference>
<dbReference type="GO" id="GO:0050804">
    <property type="term" value="P:modulation of chemical synaptic transmission"/>
    <property type="evidence" value="ECO:0007669"/>
    <property type="project" value="TreeGrafter"/>
</dbReference>
<dbReference type="Pfam" id="PF00651">
    <property type="entry name" value="BTB"/>
    <property type="match status" value="1"/>
</dbReference>
<dbReference type="Gene3D" id="2.60.120.260">
    <property type="entry name" value="Galactose-binding domain-like"/>
    <property type="match status" value="1"/>
</dbReference>
<dbReference type="Gene3D" id="3.30.710.10">
    <property type="entry name" value="Potassium Channel Kv1.1, Chain A"/>
    <property type="match status" value="1"/>
</dbReference>
<dbReference type="InterPro" id="IPR011705">
    <property type="entry name" value="BACK"/>
</dbReference>
<organism evidence="4">
    <name type="scientific">Acromyrmex echinatior</name>
    <name type="common">Panamanian leafcutter ant</name>
    <name type="synonym">Acromyrmex octospinosus echinatior</name>
    <dbReference type="NCBI Taxonomy" id="103372"/>
    <lineage>
        <taxon>Eukaryota</taxon>
        <taxon>Metazoa</taxon>
        <taxon>Ecdysozoa</taxon>
        <taxon>Arthropoda</taxon>
        <taxon>Hexapoda</taxon>
        <taxon>Insecta</taxon>
        <taxon>Pterygota</taxon>
        <taxon>Neoptera</taxon>
        <taxon>Endopterygota</taxon>
        <taxon>Hymenoptera</taxon>
        <taxon>Apocrita</taxon>
        <taxon>Aculeata</taxon>
        <taxon>Formicoidea</taxon>
        <taxon>Formicidae</taxon>
        <taxon>Myrmicinae</taxon>
        <taxon>Acromyrmex</taxon>
    </lineage>
</organism>
<proteinExistence type="predicted"/>
<dbReference type="FunFam" id="1.25.40.420:FF:000005">
    <property type="entry name" value="BTB/POZ domain-containing protein 9"/>
    <property type="match status" value="1"/>
</dbReference>
<dbReference type="Pfam" id="PF00754">
    <property type="entry name" value="F5_F8_type_C"/>
    <property type="match status" value="1"/>
</dbReference>
<dbReference type="Proteomes" id="UP000007755">
    <property type="component" value="Unassembled WGS sequence"/>
</dbReference>
<dbReference type="SMART" id="SM00225">
    <property type="entry name" value="BTB"/>
    <property type="match status" value="1"/>
</dbReference>
<dbReference type="STRING" id="103372.F4WWA6"/>
<dbReference type="FunFam" id="2.60.120.260:FF:000051">
    <property type="entry name" value="BTB/POZ domain-containing protein 9"/>
    <property type="match status" value="1"/>
</dbReference>
<dbReference type="FunCoup" id="F4WWA6">
    <property type="interactions" value="1171"/>
</dbReference>
<dbReference type="PROSITE" id="PS50097">
    <property type="entry name" value="BTB"/>
    <property type="match status" value="1"/>
</dbReference>
<dbReference type="OrthoDB" id="9997739at2759"/>
<gene>
    <name evidence="3" type="ORF">G5I_10221</name>
</gene>
<dbReference type="PANTHER" id="PTHR46306:SF1">
    <property type="entry name" value="BTB_POZ DOMAIN-CONTAINING PROTEIN 9"/>
    <property type="match status" value="1"/>
</dbReference>
<feature type="region of interest" description="Disordered" evidence="1">
    <location>
        <begin position="491"/>
        <end position="538"/>
    </location>
</feature>
<feature type="domain" description="BTB" evidence="2">
    <location>
        <begin position="34"/>
        <end position="101"/>
    </location>
</feature>
<dbReference type="EMBL" id="GL888406">
    <property type="protein sequence ID" value="EGI61448.1"/>
    <property type="molecule type" value="Genomic_DNA"/>
</dbReference>
<dbReference type="Pfam" id="PF07707">
    <property type="entry name" value="BACK"/>
    <property type="match status" value="1"/>
</dbReference>
<evidence type="ECO:0000259" key="2">
    <source>
        <dbReference type="PROSITE" id="PS50097"/>
    </source>
</evidence>
<dbReference type="SUPFAM" id="SSF49785">
    <property type="entry name" value="Galactose-binding domain-like"/>
    <property type="match status" value="1"/>
</dbReference>
<feature type="compositionally biased region" description="Polar residues" evidence="1">
    <location>
        <begin position="504"/>
        <end position="515"/>
    </location>
</feature>
<dbReference type="GO" id="GO:0005737">
    <property type="term" value="C:cytoplasm"/>
    <property type="evidence" value="ECO:0007669"/>
    <property type="project" value="TreeGrafter"/>
</dbReference>
<dbReference type="SMART" id="SM00875">
    <property type="entry name" value="BACK"/>
    <property type="match status" value="1"/>
</dbReference>
<dbReference type="InterPro" id="IPR052407">
    <property type="entry name" value="BTB_POZ_domain_cont_9"/>
</dbReference>
<name>F4WWA6_ACREC</name>